<dbReference type="Proteomes" id="UP000479563">
    <property type="component" value="Unassembled WGS sequence"/>
</dbReference>
<dbReference type="Gene3D" id="1.10.287.1490">
    <property type="match status" value="1"/>
</dbReference>
<evidence type="ECO:0000313" key="2">
    <source>
        <dbReference type="EMBL" id="MSC60170.1"/>
    </source>
</evidence>
<comment type="caution">
    <text evidence="2">The sequence shown here is derived from an EMBL/GenBank/DDBJ whole genome shotgun (WGS) entry which is preliminary data.</text>
</comment>
<gene>
    <name evidence="2" type="ORF">GKE07_08175</name>
</gene>
<keyword evidence="1" id="KW-0175">Coiled coil</keyword>
<evidence type="ECO:0008006" key="4">
    <source>
        <dbReference type="Google" id="ProtNLM"/>
    </source>
</evidence>
<dbReference type="RefSeq" id="WP_154266976.1">
    <property type="nucleotide sequence ID" value="NZ_WKQP01000010.1"/>
</dbReference>
<evidence type="ECO:0000313" key="3">
    <source>
        <dbReference type="Proteomes" id="UP000479563"/>
    </source>
</evidence>
<evidence type="ECO:0000256" key="1">
    <source>
        <dbReference type="SAM" id="Coils"/>
    </source>
</evidence>
<dbReference type="EMBL" id="WKQP01000010">
    <property type="protein sequence ID" value="MSC60170.1"/>
    <property type="molecule type" value="Genomic_DNA"/>
</dbReference>
<name>A0A6L5T9R9_9FIRM</name>
<dbReference type="AlphaFoldDB" id="A0A6L5T9R9"/>
<reference evidence="2 3" key="1">
    <citation type="journal article" date="2019" name="Nat. Med.">
        <title>A library of human gut bacterial isolates paired with longitudinal multiomics data enables mechanistic microbiome research.</title>
        <authorList>
            <person name="Poyet M."/>
            <person name="Groussin M."/>
            <person name="Gibbons S.M."/>
            <person name="Avila-Pacheco J."/>
            <person name="Jiang X."/>
            <person name="Kearney S.M."/>
            <person name="Perrotta A.R."/>
            <person name="Berdy B."/>
            <person name="Zhao S."/>
            <person name="Lieberman T.D."/>
            <person name="Swanson P.K."/>
            <person name="Smith M."/>
            <person name="Roesemann S."/>
            <person name="Alexander J.E."/>
            <person name="Rich S.A."/>
            <person name="Livny J."/>
            <person name="Vlamakis H."/>
            <person name="Clish C."/>
            <person name="Bullock K."/>
            <person name="Deik A."/>
            <person name="Scott J."/>
            <person name="Pierce K.A."/>
            <person name="Xavier R.J."/>
            <person name="Alm E.J."/>
        </authorList>
    </citation>
    <scope>NUCLEOTIDE SEQUENCE [LARGE SCALE GENOMIC DNA]</scope>
    <source>
        <strain evidence="2 3">BIOML-A11</strain>
    </source>
</reference>
<proteinExistence type="predicted"/>
<feature type="coiled-coil region" evidence="1">
    <location>
        <begin position="3"/>
        <end position="37"/>
    </location>
</feature>
<sequence length="150" mass="17775">MELKELSRRISRYRANVENLQLEKNRLLNEIDALDQEALKIKEYKWQAQNRFKCRVDNIAGMDRYSSRNITNLKGRLKSINSLNDGKSYVANAMNAIDSMLRDVENAIRSRNDRIYEINQQLCTYEDNIEQLRIKKEEWRVSNGTVQFNV</sequence>
<organism evidence="2 3">
    <name type="scientific">Agathobacter rectalis</name>
    <dbReference type="NCBI Taxonomy" id="39491"/>
    <lineage>
        <taxon>Bacteria</taxon>
        <taxon>Bacillati</taxon>
        <taxon>Bacillota</taxon>
        <taxon>Clostridia</taxon>
        <taxon>Lachnospirales</taxon>
        <taxon>Lachnospiraceae</taxon>
        <taxon>Agathobacter</taxon>
    </lineage>
</organism>
<accession>A0A6L5T9R9</accession>
<protein>
    <recommendedName>
        <fullName evidence="4">DUF5082 domain-containing protein</fullName>
    </recommendedName>
</protein>